<dbReference type="GO" id="GO:0051315">
    <property type="term" value="P:attachment of mitotic spindle microtubules to kinetochore"/>
    <property type="evidence" value="ECO:0000318"/>
    <property type="project" value="GO_Central"/>
</dbReference>
<keyword evidence="6" id="KW-0175">Coiled coil</keyword>
<evidence type="ECO:0000256" key="6">
    <source>
        <dbReference type="ARBA" id="ARBA00023054"/>
    </source>
</evidence>
<evidence type="ECO:0000256" key="8">
    <source>
        <dbReference type="ARBA" id="ARBA00023328"/>
    </source>
</evidence>
<gene>
    <name evidence="9" type="primary">WBGene00272696</name>
</gene>
<dbReference type="EnsemblMetazoa" id="PPA34327.1">
    <property type="protein sequence ID" value="PPA34327.1"/>
    <property type="gene ID" value="WBGene00272696"/>
</dbReference>
<dbReference type="InterPro" id="IPR038275">
    <property type="entry name" value="Nuf2_N_sf"/>
</dbReference>
<dbReference type="GO" id="GO:0007052">
    <property type="term" value="P:mitotic spindle organization"/>
    <property type="evidence" value="ECO:0000318"/>
    <property type="project" value="GO_Central"/>
</dbReference>
<keyword evidence="4" id="KW-0132">Cell division</keyword>
<keyword evidence="3" id="KW-0158">Chromosome</keyword>
<evidence type="ECO:0000256" key="2">
    <source>
        <dbReference type="ARBA" id="ARBA00005498"/>
    </source>
</evidence>
<dbReference type="InterPro" id="IPR005549">
    <property type="entry name" value="Kinetochore_Nuf2_N"/>
</dbReference>
<comment type="subcellular location">
    <subcellularLocation>
        <location evidence="1">Chromosome</location>
        <location evidence="1">Centromere</location>
    </subcellularLocation>
</comment>
<evidence type="ECO:0000256" key="4">
    <source>
        <dbReference type="ARBA" id="ARBA00022618"/>
    </source>
</evidence>
<keyword evidence="7" id="KW-0131">Cell cycle</keyword>
<proteinExistence type="inferred from homology"/>
<dbReference type="GO" id="GO:0031262">
    <property type="term" value="C:Ndc80 complex"/>
    <property type="evidence" value="ECO:0000318"/>
    <property type="project" value="GO_Central"/>
</dbReference>
<sequence length="465" mass="52911">MMEALVYSLSAISDVPTNAADLLHPQPAHVQRLYKSILVKNFGIPEQAMQQADLGWISTEMQRDPDLYSRSEGPLLLCRFVQSILNDYVAIGDDVPQFGIGCLVDPKPRETRSYLHQLATIAQLKKMAKPHYDEELRSFDHQLAMIKAQEDRALELEARLERLTTERAARLRLDENLCRQKDERASALEALTRAASDMEQKMEATAELLAKNSNTVVAKRAEEAAARRKCAELDYDLADDPEALRERVEELRAHKIDQQRLQDTETREVCELEQRDEQCRHAANTMNSLEGEMGVATKTVALLIEALGEMHEKEAVLEELHELLASKKEGVEKKRAERGAFRARHEEERIEQRERLDEISSRIADTRAECDRLRSLEGSVKKSVLEQRAKLARLRNEKNAEISTLMDYVATRTGLLQKLEDKMVEKRAVLQKLEAAYEEGKRCLSDAMTTSDLDVSVTVTMQLTD</sequence>
<reference evidence="9" key="2">
    <citation type="submission" date="2022-06" db="UniProtKB">
        <authorList>
            <consortium name="EnsemblMetazoa"/>
        </authorList>
    </citation>
    <scope>IDENTIFICATION</scope>
    <source>
        <strain evidence="9">PS312</strain>
    </source>
</reference>
<comment type="similarity">
    <text evidence="2">Belongs to the NUF2 family.</text>
</comment>
<dbReference type="GO" id="GO:0051301">
    <property type="term" value="P:cell division"/>
    <property type="evidence" value="ECO:0007669"/>
    <property type="project" value="UniProtKB-KW"/>
</dbReference>
<evidence type="ECO:0000256" key="7">
    <source>
        <dbReference type="ARBA" id="ARBA00023306"/>
    </source>
</evidence>
<protein>
    <submittedName>
        <fullName evidence="9">Uncharacterized protein</fullName>
    </submittedName>
</protein>
<organism evidence="9 10">
    <name type="scientific">Pristionchus pacificus</name>
    <name type="common">Parasitic nematode worm</name>
    <dbReference type="NCBI Taxonomy" id="54126"/>
    <lineage>
        <taxon>Eukaryota</taxon>
        <taxon>Metazoa</taxon>
        <taxon>Ecdysozoa</taxon>
        <taxon>Nematoda</taxon>
        <taxon>Chromadorea</taxon>
        <taxon>Rhabditida</taxon>
        <taxon>Rhabditina</taxon>
        <taxon>Diplogasteromorpha</taxon>
        <taxon>Diplogasteroidea</taxon>
        <taxon>Neodiplogasteridae</taxon>
        <taxon>Pristionchus</taxon>
    </lineage>
</organism>
<dbReference type="Gene3D" id="1.10.418.60">
    <property type="entry name" value="Ncd80 complex, Nuf2 subunit"/>
    <property type="match status" value="1"/>
</dbReference>
<dbReference type="AlphaFoldDB" id="A0A2A6C110"/>
<dbReference type="GO" id="GO:0051383">
    <property type="term" value="P:kinetochore organization"/>
    <property type="evidence" value="ECO:0000318"/>
    <property type="project" value="GO_Central"/>
</dbReference>
<keyword evidence="5" id="KW-0498">Mitosis</keyword>
<dbReference type="Pfam" id="PF03800">
    <property type="entry name" value="Nuf2"/>
    <property type="match status" value="1"/>
</dbReference>
<dbReference type="GO" id="GO:0045132">
    <property type="term" value="P:meiotic chromosome segregation"/>
    <property type="evidence" value="ECO:0000318"/>
    <property type="project" value="GO_Central"/>
</dbReference>
<keyword evidence="10" id="KW-1185">Reference proteome</keyword>
<dbReference type="GO" id="GO:0044877">
    <property type="term" value="F:protein-containing complex binding"/>
    <property type="evidence" value="ECO:0000318"/>
    <property type="project" value="GO_Central"/>
</dbReference>
<evidence type="ECO:0000256" key="5">
    <source>
        <dbReference type="ARBA" id="ARBA00022776"/>
    </source>
</evidence>
<accession>A0A8R1UMC8</accession>
<dbReference type="Proteomes" id="UP000005239">
    <property type="component" value="Unassembled WGS sequence"/>
</dbReference>
<evidence type="ECO:0000256" key="3">
    <source>
        <dbReference type="ARBA" id="ARBA00022454"/>
    </source>
</evidence>
<accession>A0A2A6C110</accession>
<evidence type="ECO:0000256" key="1">
    <source>
        <dbReference type="ARBA" id="ARBA00004584"/>
    </source>
</evidence>
<name>A0A2A6C110_PRIPA</name>
<evidence type="ECO:0000313" key="9">
    <source>
        <dbReference type="EnsemblMetazoa" id="PPA34327.1"/>
    </source>
</evidence>
<reference evidence="10" key="1">
    <citation type="journal article" date="2008" name="Nat. Genet.">
        <title>The Pristionchus pacificus genome provides a unique perspective on nematode lifestyle and parasitism.</title>
        <authorList>
            <person name="Dieterich C."/>
            <person name="Clifton S.W."/>
            <person name="Schuster L.N."/>
            <person name="Chinwalla A."/>
            <person name="Delehaunty K."/>
            <person name="Dinkelacker I."/>
            <person name="Fulton L."/>
            <person name="Fulton R."/>
            <person name="Godfrey J."/>
            <person name="Minx P."/>
            <person name="Mitreva M."/>
            <person name="Roeseler W."/>
            <person name="Tian H."/>
            <person name="Witte H."/>
            <person name="Yang S.P."/>
            <person name="Wilson R.K."/>
            <person name="Sommer R.J."/>
        </authorList>
    </citation>
    <scope>NUCLEOTIDE SEQUENCE [LARGE SCALE GENOMIC DNA]</scope>
    <source>
        <strain evidence="10">PS312</strain>
    </source>
</reference>
<keyword evidence="8" id="KW-0137">Centromere</keyword>
<evidence type="ECO:0000313" key="10">
    <source>
        <dbReference type="Proteomes" id="UP000005239"/>
    </source>
</evidence>